<dbReference type="EMBL" id="PKMF04000801">
    <property type="protein sequence ID" value="KAK7819005.1"/>
    <property type="molecule type" value="Genomic_DNA"/>
</dbReference>
<dbReference type="AlphaFoldDB" id="A0AAW0IWR6"/>
<name>A0AAW0IWR6_QUESU</name>
<accession>A0AAW0IWR6</accession>
<sequence length="122" mass="13665">MVRMQGNKWDIGKDQVSGIKRVTLERGYESSCRWGDDMRICIKSHHRIHDGANLQCDADNIQLFLAEVKLAWIVHIVAAILKTLQISGQLLGENCVSHQALLLLYSSGELQEVFDAELSACV</sequence>
<proteinExistence type="predicted"/>
<organism evidence="1 2">
    <name type="scientific">Quercus suber</name>
    <name type="common">Cork oak</name>
    <dbReference type="NCBI Taxonomy" id="58331"/>
    <lineage>
        <taxon>Eukaryota</taxon>
        <taxon>Viridiplantae</taxon>
        <taxon>Streptophyta</taxon>
        <taxon>Embryophyta</taxon>
        <taxon>Tracheophyta</taxon>
        <taxon>Spermatophyta</taxon>
        <taxon>Magnoliopsida</taxon>
        <taxon>eudicotyledons</taxon>
        <taxon>Gunneridae</taxon>
        <taxon>Pentapetalae</taxon>
        <taxon>rosids</taxon>
        <taxon>fabids</taxon>
        <taxon>Fagales</taxon>
        <taxon>Fagaceae</taxon>
        <taxon>Quercus</taxon>
    </lineage>
</organism>
<comment type="caution">
    <text evidence="1">The sequence shown here is derived from an EMBL/GenBank/DDBJ whole genome shotgun (WGS) entry which is preliminary data.</text>
</comment>
<keyword evidence="2" id="KW-1185">Reference proteome</keyword>
<reference evidence="1 2" key="1">
    <citation type="journal article" date="2018" name="Sci. Data">
        <title>The draft genome sequence of cork oak.</title>
        <authorList>
            <person name="Ramos A.M."/>
            <person name="Usie A."/>
            <person name="Barbosa P."/>
            <person name="Barros P.M."/>
            <person name="Capote T."/>
            <person name="Chaves I."/>
            <person name="Simoes F."/>
            <person name="Abreu I."/>
            <person name="Carrasquinho I."/>
            <person name="Faro C."/>
            <person name="Guimaraes J.B."/>
            <person name="Mendonca D."/>
            <person name="Nobrega F."/>
            <person name="Rodrigues L."/>
            <person name="Saibo N.J.M."/>
            <person name="Varela M.C."/>
            <person name="Egas C."/>
            <person name="Matos J."/>
            <person name="Miguel C.M."/>
            <person name="Oliveira M.M."/>
            <person name="Ricardo C.P."/>
            <person name="Goncalves S."/>
        </authorList>
    </citation>
    <scope>NUCLEOTIDE SEQUENCE [LARGE SCALE GENOMIC DNA]</scope>
    <source>
        <strain evidence="2">cv. HL8</strain>
    </source>
</reference>
<gene>
    <name evidence="1" type="ORF">CFP56_040728</name>
</gene>
<protein>
    <submittedName>
        <fullName evidence="1">Uncharacterized protein</fullName>
    </submittedName>
</protein>
<evidence type="ECO:0000313" key="1">
    <source>
        <dbReference type="EMBL" id="KAK7819005.1"/>
    </source>
</evidence>
<dbReference type="Proteomes" id="UP000237347">
    <property type="component" value="Unassembled WGS sequence"/>
</dbReference>
<evidence type="ECO:0000313" key="2">
    <source>
        <dbReference type="Proteomes" id="UP000237347"/>
    </source>
</evidence>